<gene>
    <name evidence="3" type="ORF">MESINF_0139</name>
</gene>
<dbReference type="SUPFAM" id="SSF101898">
    <property type="entry name" value="NHL repeat"/>
    <property type="match status" value="1"/>
</dbReference>
<name>A0A7Z7LDZ7_9BACT</name>
<evidence type="ECO:0000313" key="3">
    <source>
        <dbReference type="EMBL" id="SSC11588.1"/>
    </source>
</evidence>
<dbReference type="PANTHER" id="PTHR32256">
    <property type="match status" value="1"/>
</dbReference>
<dbReference type="InterPro" id="IPR053369">
    <property type="entry name" value="SrfA-induced_signal"/>
</dbReference>
<feature type="transmembrane region" description="Helical" evidence="1">
    <location>
        <begin position="38"/>
        <end position="58"/>
    </location>
</feature>
<dbReference type="Proteomes" id="UP000250796">
    <property type="component" value="Chromosome MESINF"/>
</dbReference>
<feature type="transmembrane region" description="Helical" evidence="1">
    <location>
        <begin position="65"/>
        <end position="85"/>
    </location>
</feature>
<keyword evidence="1" id="KW-1133">Transmembrane helix</keyword>
<feature type="domain" description="Prolow-density lipoprotein receptor-related protein 1-like beta-propeller" evidence="2">
    <location>
        <begin position="110"/>
        <end position="396"/>
    </location>
</feature>
<evidence type="ECO:0000313" key="4">
    <source>
        <dbReference type="Proteomes" id="UP000250796"/>
    </source>
</evidence>
<accession>A0A7Z7LDZ7</accession>
<dbReference type="KEGG" id="minf:MESINF_0139"/>
<dbReference type="Gene3D" id="2.120.10.30">
    <property type="entry name" value="TolB, C-terminal domain"/>
    <property type="match status" value="1"/>
</dbReference>
<reference evidence="3 4" key="1">
    <citation type="submission" date="2017-01" db="EMBL/GenBank/DDBJ databases">
        <authorList>
            <person name="Erauso G."/>
        </authorList>
    </citation>
    <scope>NUCLEOTIDE SEQUENCE [LARGE SCALE GENOMIC DNA]</scope>
    <source>
        <strain evidence="3">MESINF1</strain>
    </source>
</reference>
<keyword evidence="1" id="KW-0812">Transmembrane</keyword>
<dbReference type="SUPFAM" id="SSF69304">
    <property type="entry name" value="Tricorn protease N-terminal domain"/>
    <property type="match status" value="1"/>
</dbReference>
<protein>
    <recommendedName>
        <fullName evidence="2">Prolow-density lipoprotein receptor-related protein 1-like beta-propeller domain-containing protein</fullName>
    </recommendedName>
</protein>
<dbReference type="InterPro" id="IPR011042">
    <property type="entry name" value="6-blade_b-propeller_TolB-like"/>
</dbReference>
<proteinExistence type="predicted"/>
<organism evidence="3 4">
    <name type="scientific">Mesotoga infera</name>
    <dbReference type="NCBI Taxonomy" id="1236046"/>
    <lineage>
        <taxon>Bacteria</taxon>
        <taxon>Thermotogati</taxon>
        <taxon>Thermotogota</taxon>
        <taxon>Thermotogae</taxon>
        <taxon>Kosmotogales</taxon>
        <taxon>Kosmotogaceae</taxon>
        <taxon>Mesotoga</taxon>
    </lineage>
</organism>
<dbReference type="RefSeq" id="WP_169698044.1">
    <property type="nucleotide sequence ID" value="NZ_LS974202.1"/>
</dbReference>
<evidence type="ECO:0000256" key="1">
    <source>
        <dbReference type="SAM" id="Phobius"/>
    </source>
</evidence>
<dbReference type="EMBL" id="LS974202">
    <property type="protein sequence ID" value="SSC11588.1"/>
    <property type="molecule type" value="Genomic_DNA"/>
</dbReference>
<dbReference type="InterPro" id="IPR032485">
    <property type="entry name" value="LRP1-like_beta_prop"/>
</dbReference>
<keyword evidence="1" id="KW-0472">Membrane</keyword>
<sequence>MKMTFLPSSRLGKWGFALSISFVILISLQIRFSIIPVPVFATVSLGVAGFVAAIVAFIRKDRSIGILISIVIGAVILFVFGSILLDSTDFFKGFQVVKDYSQRTEGSDMSGDGMNLGEISQSGDQIYMVVKNRLYRVNSDWTGRTKVTDFLVSSIFISDEWIYFTDDPDISNLYRMKKDGSERTKLSEDNVAQYCVSGDMVLYSTKKSLAEFNEIKKKAMTSVDLLLESEAGTINKMKTDGSEKITLCKVSLEPWKIEIHGEWIYYEDYGKLYKIKIDGTERAMISGKGRFGYVTDTWLYFIALRDTGTDAYYNLDVVRMKIDGSERSTLASLDKVYFFTLDEGWLYFVFKSEKGLHRMRPDGTEMQKLNNINIWALDGVSGNWMYISDYSGARYRVKLDSSVGTRIN</sequence>
<feature type="transmembrane region" description="Helical" evidence="1">
    <location>
        <begin position="12"/>
        <end position="32"/>
    </location>
</feature>
<dbReference type="PANTHER" id="PTHR32256:SF17">
    <property type="entry name" value="EGF-LIKE DOMAIN-CONTAINING PROTEIN"/>
    <property type="match status" value="1"/>
</dbReference>
<dbReference type="AlphaFoldDB" id="A0A7Z7LDZ7"/>
<keyword evidence="4" id="KW-1185">Reference proteome</keyword>
<dbReference type="Pfam" id="PF16472">
    <property type="entry name" value="DUF5050"/>
    <property type="match status" value="1"/>
</dbReference>
<evidence type="ECO:0000259" key="2">
    <source>
        <dbReference type="Pfam" id="PF16472"/>
    </source>
</evidence>